<evidence type="ECO:0000313" key="1">
    <source>
        <dbReference type="EMBL" id="KRX17312.1"/>
    </source>
</evidence>
<dbReference type="OrthoDB" id="10377001at2759"/>
<name>A0A0V0RS45_9BILA</name>
<sequence length="66" mass="7900">MRDICKFKKTKRQCLQQELEENLDKKDLGTEIDEMESLGREILKDMPKNMSDVIFSVRLPQYEVQH</sequence>
<comment type="caution">
    <text evidence="1">The sequence shown here is derived from an EMBL/GenBank/DDBJ whole genome shotgun (WGS) entry which is preliminary data.</text>
</comment>
<keyword evidence="2" id="KW-1185">Reference proteome</keyword>
<dbReference type="AlphaFoldDB" id="A0A0V0RS45"/>
<organism evidence="1 2">
    <name type="scientific">Trichinella nelsoni</name>
    <dbReference type="NCBI Taxonomy" id="6336"/>
    <lineage>
        <taxon>Eukaryota</taxon>
        <taxon>Metazoa</taxon>
        <taxon>Ecdysozoa</taxon>
        <taxon>Nematoda</taxon>
        <taxon>Enoplea</taxon>
        <taxon>Dorylaimia</taxon>
        <taxon>Trichinellida</taxon>
        <taxon>Trichinellidae</taxon>
        <taxon>Trichinella</taxon>
    </lineage>
</organism>
<proteinExistence type="predicted"/>
<protein>
    <submittedName>
        <fullName evidence="1">Uncharacterized protein</fullName>
    </submittedName>
</protein>
<dbReference type="Proteomes" id="UP000054630">
    <property type="component" value="Unassembled WGS sequence"/>
</dbReference>
<dbReference type="EMBL" id="JYDL01000089">
    <property type="protein sequence ID" value="KRX17312.1"/>
    <property type="molecule type" value="Genomic_DNA"/>
</dbReference>
<evidence type="ECO:0000313" key="2">
    <source>
        <dbReference type="Proteomes" id="UP000054630"/>
    </source>
</evidence>
<accession>A0A0V0RS45</accession>
<reference evidence="1 2" key="1">
    <citation type="submission" date="2015-01" db="EMBL/GenBank/DDBJ databases">
        <title>Evolution of Trichinella species and genotypes.</title>
        <authorList>
            <person name="Korhonen P.K."/>
            <person name="Edoardo P."/>
            <person name="Giuseppe L.R."/>
            <person name="Gasser R.B."/>
        </authorList>
    </citation>
    <scope>NUCLEOTIDE SEQUENCE [LARGE SCALE GENOMIC DNA]</scope>
    <source>
        <strain evidence="1">ISS37</strain>
    </source>
</reference>
<gene>
    <name evidence="1" type="ORF">T07_2718</name>
</gene>